<evidence type="ECO:0000256" key="2">
    <source>
        <dbReference type="SAM" id="Phobius"/>
    </source>
</evidence>
<gene>
    <name evidence="3" type="ORF">EDF64_11341</name>
</gene>
<keyword evidence="2" id="KW-1133">Transmembrane helix</keyword>
<evidence type="ECO:0000313" key="3">
    <source>
        <dbReference type="EMBL" id="TDN42264.1"/>
    </source>
</evidence>
<keyword evidence="2" id="KW-0472">Membrane</keyword>
<protein>
    <submittedName>
        <fullName evidence="3">Uncharacterized protein</fullName>
    </submittedName>
</protein>
<evidence type="ECO:0000256" key="1">
    <source>
        <dbReference type="SAM" id="MobiDB-lite"/>
    </source>
</evidence>
<name>A0A4R6DDM5_9MICO</name>
<dbReference type="AlphaFoldDB" id="A0A4R6DDM5"/>
<proteinExistence type="predicted"/>
<feature type="region of interest" description="Disordered" evidence="1">
    <location>
        <begin position="1"/>
        <end position="29"/>
    </location>
</feature>
<sequence>MGAREDWWDDPGDDLDLGRRRTAPDRPRPSPGLADFVASVLLLGGAVLASPAAWFAVVIGQLAFTACADSSAQCDVDGGEAVRNWHLVGTLVVLVGGIGGTVARRSRGRTGWPVALATLLGVVVVFVVAVVAIQVLTGGRAD</sequence>
<evidence type="ECO:0000313" key="4">
    <source>
        <dbReference type="Proteomes" id="UP000295764"/>
    </source>
</evidence>
<dbReference type="OrthoDB" id="9984783at2"/>
<dbReference type="Proteomes" id="UP000295764">
    <property type="component" value="Unassembled WGS sequence"/>
</dbReference>
<dbReference type="EMBL" id="SNVW01000013">
    <property type="protein sequence ID" value="TDN42264.1"/>
    <property type="molecule type" value="Genomic_DNA"/>
</dbReference>
<feature type="compositionally biased region" description="Basic and acidic residues" evidence="1">
    <location>
        <begin position="16"/>
        <end position="28"/>
    </location>
</feature>
<feature type="transmembrane region" description="Helical" evidence="2">
    <location>
        <begin position="84"/>
        <end position="102"/>
    </location>
</feature>
<accession>A0A4R6DDM5</accession>
<feature type="transmembrane region" description="Helical" evidence="2">
    <location>
        <begin position="36"/>
        <end position="64"/>
    </location>
</feature>
<keyword evidence="2" id="KW-0812">Transmembrane</keyword>
<feature type="transmembrane region" description="Helical" evidence="2">
    <location>
        <begin position="114"/>
        <end position="136"/>
    </location>
</feature>
<comment type="caution">
    <text evidence="3">The sequence shown here is derived from an EMBL/GenBank/DDBJ whole genome shotgun (WGS) entry which is preliminary data.</text>
</comment>
<dbReference type="RefSeq" id="WP_133520907.1">
    <property type="nucleotide sequence ID" value="NZ_SNVW01000013.1"/>
</dbReference>
<organism evidence="3 4">
    <name type="scientific">Curtobacterium flaccumfaciens</name>
    <dbReference type="NCBI Taxonomy" id="2035"/>
    <lineage>
        <taxon>Bacteria</taxon>
        <taxon>Bacillati</taxon>
        <taxon>Actinomycetota</taxon>
        <taxon>Actinomycetes</taxon>
        <taxon>Micrococcales</taxon>
        <taxon>Microbacteriaceae</taxon>
        <taxon>Curtobacterium</taxon>
    </lineage>
</organism>
<reference evidence="3 4" key="1">
    <citation type="submission" date="2019-03" db="EMBL/GenBank/DDBJ databases">
        <title>Genomic analyses of the natural microbiome of Caenorhabditis elegans.</title>
        <authorList>
            <person name="Samuel B."/>
        </authorList>
    </citation>
    <scope>NUCLEOTIDE SEQUENCE [LARGE SCALE GENOMIC DNA]</scope>
    <source>
        <strain evidence="3 4">JUb65</strain>
    </source>
</reference>